<feature type="transmembrane region" description="Helical" evidence="7">
    <location>
        <begin position="30"/>
        <end position="51"/>
    </location>
</feature>
<keyword evidence="3 7" id="KW-1133">Transmembrane helix</keyword>
<evidence type="ECO:0000313" key="9">
    <source>
        <dbReference type="EMBL" id="OAA38813.1"/>
    </source>
</evidence>
<sequence>MRSAVTQRAEGMPESSPEYLAHSKTSSLKAILWVAAGLPTCLVILRCYTRVHLRRVFGIDDSFMVVALLLLISYAAVLTIAADKGLGRHLEYVAQNPKDVMDVALLSFVSQPIVLMSCAFGKTSFALSLIRVAAQQWVIIVLWFMIVSTNILHILVSIFVFTRCEDPRHLWNPTVPSKCWSTTAFDSMTLFVGSYSAAADFILALLPWAILWKLQMKKREKFGVAMAMSLGVFAGSIAVVKIQYLVADSDDKDFTWSLASLLGWAAVENGVILLGACVPTLRPLLKKVFPGSSAKVAKPSDDNNELVTFTNFNMFSPKARRGQWSTTVATEVAQDADDQSERSILKRAADEQENMENARRSSRTASQPQSNDAAHQIKKTMEVDVIYDQP</sequence>
<evidence type="ECO:0000256" key="4">
    <source>
        <dbReference type="ARBA" id="ARBA00023136"/>
    </source>
</evidence>
<organism evidence="9 10">
    <name type="scientific">Metarhizium rileyi (strain RCEF 4871)</name>
    <name type="common">Nomuraea rileyi</name>
    <dbReference type="NCBI Taxonomy" id="1649241"/>
    <lineage>
        <taxon>Eukaryota</taxon>
        <taxon>Fungi</taxon>
        <taxon>Dikarya</taxon>
        <taxon>Ascomycota</taxon>
        <taxon>Pezizomycotina</taxon>
        <taxon>Sordariomycetes</taxon>
        <taxon>Hypocreomycetidae</taxon>
        <taxon>Hypocreales</taxon>
        <taxon>Clavicipitaceae</taxon>
        <taxon>Metarhizium</taxon>
    </lineage>
</organism>
<dbReference type="InterPro" id="IPR049326">
    <property type="entry name" value="Rhodopsin_dom_fungi"/>
</dbReference>
<keyword evidence="4 7" id="KW-0472">Membrane</keyword>
<feature type="transmembrane region" description="Helical" evidence="7">
    <location>
        <begin position="103"/>
        <end position="125"/>
    </location>
</feature>
<dbReference type="Pfam" id="PF20684">
    <property type="entry name" value="Fung_rhodopsin"/>
    <property type="match status" value="1"/>
</dbReference>
<dbReference type="OMA" id="DPRHLWN"/>
<evidence type="ECO:0000256" key="6">
    <source>
        <dbReference type="SAM" id="MobiDB-lite"/>
    </source>
</evidence>
<feature type="transmembrane region" description="Helical" evidence="7">
    <location>
        <begin position="258"/>
        <end position="278"/>
    </location>
</feature>
<dbReference type="EMBL" id="AZHC01000024">
    <property type="protein sequence ID" value="OAA38813.1"/>
    <property type="molecule type" value="Genomic_DNA"/>
</dbReference>
<evidence type="ECO:0000256" key="3">
    <source>
        <dbReference type="ARBA" id="ARBA00022989"/>
    </source>
</evidence>
<evidence type="ECO:0000256" key="1">
    <source>
        <dbReference type="ARBA" id="ARBA00004141"/>
    </source>
</evidence>
<accession>A0A167ADX5</accession>
<dbReference type="Proteomes" id="UP000243498">
    <property type="component" value="Unassembled WGS sequence"/>
</dbReference>
<reference evidence="9 10" key="1">
    <citation type="journal article" date="2016" name="Genome Biol. Evol.">
        <title>Divergent and convergent evolution of fungal pathogenicity.</title>
        <authorList>
            <person name="Shang Y."/>
            <person name="Xiao G."/>
            <person name="Zheng P."/>
            <person name="Cen K."/>
            <person name="Zhan S."/>
            <person name="Wang C."/>
        </authorList>
    </citation>
    <scope>NUCLEOTIDE SEQUENCE [LARGE SCALE GENOMIC DNA]</scope>
    <source>
        <strain evidence="9 10">RCEF 4871</strain>
    </source>
</reference>
<keyword evidence="10" id="KW-1185">Reference proteome</keyword>
<proteinExistence type="inferred from homology"/>
<dbReference type="InterPro" id="IPR052337">
    <property type="entry name" value="SAT4-like"/>
</dbReference>
<feature type="compositionally biased region" description="Polar residues" evidence="6">
    <location>
        <begin position="363"/>
        <end position="373"/>
    </location>
</feature>
<evidence type="ECO:0000313" key="10">
    <source>
        <dbReference type="Proteomes" id="UP000243498"/>
    </source>
</evidence>
<name>A0A167ADX5_METRR</name>
<feature type="transmembrane region" description="Helical" evidence="7">
    <location>
        <begin position="63"/>
        <end position="83"/>
    </location>
</feature>
<feature type="transmembrane region" description="Helical" evidence="7">
    <location>
        <begin position="224"/>
        <end position="246"/>
    </location>
</feature>
<comment type="similarity">
    <text evidence="5">Belongs to the SAT4 family.</text>
</comment>
<feature type="compositionally biased region" description="Basic and acidic residues" evidence="6">
    <location>
        <begin position="339"/>
        <end position="350"/>
    </location>
</feature>
<dbReference type="OrthoDB" id="5417887at2759"/>
<gene>
    <name evidence="9" type="ORF">NOR_06466</name>
</gene>
<evidence type="ECO:0000256" key="7">
    <source>
        <dbReference type="SAM" id="Phobius"/>
    </source>
</evidence>
<feature type="transmembrane region" description="Helical" evidence="7">
    <location>
        <begin position="137"/>
        <end position="161"/>
    </location>
</feature>
<dbReference type="PANTHER" id="PTHR33048:SF42">
    <property type="entry name" value="INTEGRAL MEMBRANE PROTEIN"/>
    <property type="match status" value="1"/>
</dbReference>
<dbReference type="AlphaFoldDB" id="A0A167ADX5"/>
<dbReference type="GO" id="GO:0016020">
    <property type="term" value="C:membrane"/>
    <property type="evidence" value="ECO:0007669"/>
    <property type="project" value="UniProtKB-SubCell"/>
</dbReference>
<feature type="region of interest" description="Disordered" evidence="6">
    <location>
        <begin position="331"/>
        <end position="390"/>
    </location>
</feature>
<feature type="transmembrane region" description="Helical" evidence="7">
    <location>
        <begin position="190"/>
        <end position="212"/>
    </location>
</feature>
<keyword evidence="2 7" id="KW-0812">Transmembrane</keyword>
<dbReference type="STRING" id="1081105.A0A167ADX5"/>
<evidence type="ECO:0000256" key="5">
    <source>
        <dbReference type="ARBA" id="ARBA00038359"/>
    </source>
</evidence>
<feature type="domain" description="Rhodopsin" evidence="8">
    <location>
        <begin position="45"/>
        <end position="287"/>
    </location>
</feature>
<evidence type="ECO:0000259" key="8">
    <source>
        <dbReference type="Pfam" id="PF20684"/>
    </source>
</evidence>
<comment type="caution">
    <text evidence="9">The sequence shown here is derived from an EMBL/GenBank/DDBJ whole genome shotgun (WGS) entry which is preliminary data.</text>
</comment>
<protein>
    <recommendedName>
        <fullName evidence="8">Rhodopsin domain-containing protein</fullName>
    </recommendedName>
</protein>
<evidence type="ECO:0000256" key="2">
    <source>
        <dbReference type="ARBA" id="ARBA00022692"/>
    </source>
</evidence>
<comment type="subcellular location">
    <subcellularLocation>
        <location evidence="1">Membrane</location>
        <topology evidence="1">Multi-pass membrane protein</topology>
    </subcellularLocation>
</comment>
<dbReference type="PANTHER" id="PTHR33048">
    <property type="entry name" value="PTH11-LIKE INTEGRAL MEMBRANE PROTEIN (AFU_ORTHOLOGUE AFUA_5G11245)"/>
    <property type="match status" value="1"/>
</dbReference>